<accession>A0ABV8HN77</accession>
<gene>
    <name evidence="1" type="ORF">ACFO3J_18410</name>
</gene>
<dbReference type="EMBL" id="JBHSBB010000013">
    <property type="protein sequence ID" value="MFC4033438.1"/>
    <property type="molecule type" value="Genomic_DNA"/>
</dbReference>
<evidence type="ECO:0000313" key="2">
    <source>
        <dbReference type="Proteomes" id="UP001595765"/>
    </source>
</evidence>
<proteinExistence type="predicted"/>
<organism evidence="1 2">
    <name type="scientific">Streptomyces polygonati</name>
    <dbReference type="NCBI Taxonomy" id="1617087"/>
    <lineage>
        <taxon>Bacteria</taxon>
        <taxon>Bacillati</taxon>
        <taxon>Actinomycetota</taxon>
        <taxon>Actinomycetes</taxon>
        <taxon>Kitasatosporales</taxon>
        <taxon>Streptomycetaceae</taxon>
        <taxon>Streptomyces</taxon>
    </lineage>
</organism>
<name>A0ABV8HN77_9ACTN</name>
<keyword evidence="2" id="KW-1185">Reference proteome</keyword>
<reference evidence="2" key="1">
    <citation type="journal article" date="2019" name="Int. J. Syst. Evol. Microbiol.">
        <title>The Global Catalogue of Microorganisms (GCM) 10K type strain sequencing project: providing services to taxonomists for standard genome sequencing and annotation.</title>
        <authorList>
            <consortium name="The Broad Institute Genomics Platform"/>
            <consortium name="The Broad Institute Genome Sequencing Center for Infectious Disease"/>
            <person name="Wu L."/>
            <person name="Ma J."/>
        </authorList>
    </citation>
    <scope>NUCLEOTIDE SEQUENCE [LARGE SCALE GENOMIC DNA]</scope>
    <source>
        <strain evidence="2">CGMCC 4.7237</strain>
    </source>
</reference>
<comment type="caution">
    <text evidence="1">The sequence shown here is derived from an EMBL/GenBank/DDBJ whole genome shotgun (WGS) entry which is preliminary data.</text>
</comment>
<dbReference type="RefSeq" id="WP_386430533.1">
    <property type="nucleotide sequence ID" value="NZ_JBHSBB010000013.1"/>
</dbReference>
<sequence>MTDAGLDDWVVTEPVPEVARRLQTIREGLRVGGKDSLRPRPAEVMRLLKVFALHRSIDDLLRIDPTAADTAGFDALDVRIVLALATLTRPVGQAAQLAMKQWTKESGQDAADRPLTRDLVHDITAQRVVPEVAEFISTCRQEPYAAELVAQTLRAFVAAASGRTTLDKAALFVELRARGCEGEADTLLELALQAAAAPAGTSVPEGRVGIVGALRHLSPSETIVEDWITRRMAAVYELGKTMDLVAGLVVGEPESNGKLAEYVGRSWKARRVIDLCERLARAPKDRCALVRRYAAARSEPDFLAEIITYWHRSVILSGTFRELLADIVAAGADRDAGPRSIEFLENLRQTLVNDRAPDRCLSELRVAVAAHVWDRTGAETARLLGQVVGSRELRRAAQAVNQRLTSRLLAGATAPGAFVEYLQALREQRNASTLTFLALRELTDPVASDHALEGTAAVIGEIAAQLYRQDMADVGFDLLERCLENDQWLRAEDVAGIVGQVRLSAMTRDERWDSLLGATVGRWAEWRRRDDVVAELRRQSFGAEAEAVIHFVQ</sequence>
<protein>
    <submittedName>
        <fullName evidence="1">Uncharacterized protein</fullName>
    </submittedName>
</protein>
<evidence type="ECO:0000313" key="1">
    <source>
        <dbReference type="EMBL" id="MFC4033438.1"/>
    </source>
</evidence>
<dbReference type="Proteomes" id="UP001595765">
    <property type="component" value="Unassembled WGS sequence"/>
</dbReference>